<dbReference type="Pfam" id="PF10156">
    <property type="entry name" value="Med17"/>
    <property type="match status" value="1"/>
</dbReference>
<keyword evidence="4 8" id="KW-0805">Transcription regulation</keyword>
<dbReference type="InterPro" id="IPR019313">
    <property type="entry name" value="Mediator_Med17"/>
</dbReference>
<dbReference type="Proteomes" id="UP000308652">
    <property type="component" value="Unassembled WGS sequence"/>
</dbReference>
<name>A0A5C3MFR7_9AGAR</name>
<organism evidence="9 10">
    <name type="scientific">Crucibulum laeve</name>
    <dbReference type="NCBI Taxonomy" id="68775"/>
    <lineage>
        <taxon>Eukaryota</taxon>
        <taxon>Fungi</taxon>
        <taxon>Dikarya</taxon>
        <taxon>Basidiomycota</taxon>
        <taxon>Agaricomycotina</taxon>
        <taxon>Agaricomycetes</taxon>
        <taxon>Agaricomycetidae</taxon>
        <taxon>Agaricales</taxon>
        <taxon>Agaricineae</taxon>
        <taxon>Nidulariaceae</taxon>
        <taxon>Crucibulum</taxon>
    </lineage>
</organism>
<comment type="function">
    <text evidence="8">Component of the Mediator complex, a coactivator involved in the regulated transcription of nearly all RNA polymerase II-dependent genes. Mediator functions as a bridge to convey information from gene-specific regulatory proteins to the basal RNA polymerase II transcription machinery. Mediator is recruited to promoters by direct interactions with regulatory proteins and serves as a scaffold for the assembly of a functional preinitiation complex with RNA polymerase II and the general transcription factors.</text>
</comment>
<comment type="subcellular location">
    <subcellularLocation>
        <location evidence="1 8">Nucleus</location>
    </subcellularLocation>
</comment>
<sequence length="653" mass="72419">MEEPPWKKIKLSLERPYKDDNGKPIPVLLDITQEGQHIYETKESSTARLGDHLRRIFIERGVDFFERRTGQDGYTLNTELAEAEDTIDSPDDTNSDSVKKTMSPEELFKMRMELLPQLFVALGEMSHAKELLTSLLSSINPQQSLTSLLQPEQASEPSPTTHNLSATLVNKPPPIVSVEAFNAQLTIGGKDEALRKAAGLFKTAAESMERSRIQGEKYWVNALKIRRANWGLIPAPLPLGSATGKGADKTSKDFLISYGLEESPPLLRRRAVAQMAAYNNSSEDLVFPHRQRTRLRVSVSSIDASRNVLHVTNTLDSPEQLTLDGELRIAQQEIVEQELFSLLVKEAGALPTATARVSERLIVIDAAQGAELKFELIEEGIFKDTHKGPSDPICGLIYNILHILLLRRHNYLKEERLRSGAAHKSSSTEEPPQVLQPIIDLLQYRVFCTRIELEVGKAGRALTDVGIPATVSFDPIGETGLEVVSQLEEGKNISPLGGQALLRIDQRHTVRLTFLSPSSLTAHLSQATLAVSSVPQLCQLLMDEIERCLLQRICDLGRQLCNDRGGTWFIDLNRCVGRWDGCVLNFRIFYGKDFTIDCSAFQMERGTNEEGLLQVYSSQGSPPEKSLLSWVKDTIAEASANDSVGNNSTALSI</sequence>
<evidence type="ECO:0000256" key="4">
    <source>
        <dbReference type="ARBA" id="ARBA00023015"/>
    </source>
</evidence>
<accession>A0A5C3MFR7</accession>
<dbReference type="AlphaFoldDB" id="A0A5C3MFR7"/>
<evidence type="ECO:0000256" key="5">
    <source>
        <dbReference type="ARBA" id="ARBA00023163"/>
    </source>
</evidence>
<keyword evidence="6 8" id="KW-0539">Nucleus</keyword>
<dbReference type="GO" id="GO:0003712">
    <property type="term" value="F:transcription coregulator activity"/>
    <property type="evidence" value="ECO:0007669"/>
    <property type="project" value="InterPro"/>
</dbReference>
<gene>
    <name evidence="8" type="primary">MED17</name>
    <name evidence="9" type="ORF">BDQ12DRAFT_675053</name>
</gene>
<evidence type="ECO:0000313" key="10">
    <source>
        <dbReference type="Proteomes" id="UP000308652"/>
    </source>
</evidence>
<evidence type="ECO:0000256" key="1">
    <source>
        <dbReference type="ARBA" id="ARBA00004123"/>
    </source>
</evidence>
<dbReference type="GO" id="GO:0016592">
    <property type="term" value="C:mediator complex"/>
    <property type="evidence" value="ECO:0007669"/>
    <property type="project" value="InterPro"/>
</dbReference>
<protein>
    <recommendedName>
        <fullName evidence="3 8">Mediator of RNA polymerase II transcription subunit 17</fullName>
    </recommendedName>
    <alternativeName>
        <fullName evidence="7 8">Mediator complex subunit 17</fullName>
    </alternativeName>
</protein>
<dbReference type="PANTHER" id="PTHR13114">
    <property type="entry name" value="MEDIATOR OF RNA POLYMERASE II TRANSCRIPTION SUBUNIT 17"/>
    <property type="match status" value="1"/>
</dbReference>
<dbReference type="STRING" id="68775.A0A5C3MFR7"/>
<comment type="subunit">
    <text evidence="8">Component of the Mediator complex.</text>
</comment>
<evidence type="ECO:0000313" key="9">
    <source>
        <dbReference type="EMBL" id="TFK43483.1"/>
    </source>
</evidence>
<comment type="similarity">
    <text evidence="2 8">Belongs to the Mediator complex subunit 17 family.</text>
</comment>
<keyword evidence="8" id="KW-0010">Activator</keyword>
<proteinExistence type="inferred from homology"/>
<dbReference type="GO" id="GO:0070847">
    <property type="term" value="C:core mediator complex"/>
    <property type="evidence" value="ECO:0007669"/>
    <property type="project" value="TreeGrafter"/>
</dbReference>
<dbReference type="OrthoDB" id="10251234at2759"/>
<reference evidence="9 10" key="1">
    <citation type="journal article" date="2019" name="Nat. Ecol. Evol.">
        <title>Megaphylogeny resolves global patterns of mushroom evolution.</title>
        <authorList>
            <person name="Varga T."/>
            <person name="Krizsan K."/>
            <person name="Foldi C."/>
            <person name="Dima B."/>
            <person name="Sanchez-Garcia M."/>
            <person name="Sanchez-Ramirez S."/>
            <person name="Szollosi G.J."/>
            <person name="Szarkandi J.G."/>
            <person name="Papp V."/>
            <person name="Albert L."/>
            <person name="Andreopoulos W."/>
            <person name="Angelini C."/>
            <person name="Antonin V."/>
            <person name="Barry K.W."/>
            <person name="Bougher N.L."/>
            <person name="Buchanan P."/>
            <person name="Buyck B."/>
            <person name="Bense V."/>
            <person name="Catcheside P."/>
            <person name="Chovatia M."/>
            <person name="Cooper J."/>
            <person name="Damon W."/>
            <person name="Desjardin D."/>
            <person name="Finy P."/>
            <person name="Geml J."/>
            <person name="Haridas S."/>
            <person name="Hughes K."/>
            <person name="Justo A."/>
            <person name="Karasinski D."/>
            <person name="Kautmanova I."/>
            <person name="Kiss B."/>
            <person name="Kocsube S."/>
            <person name="Kotiranta H."/>
            <person name="LaButti K.M."/>
            <person name="Lechner B.E."/>
            <person name="Liimatainen K."/>
            <person name="Lipzen A."/>
            <person name="Lukacs Z."/>
            <person name="Mihaltcheva S."/>
            <person name="Morgado L.N."/>
            <person name="Niskanen T."/>
            <person name="Noordeloos M.E."/>
            <person name="Ohm R.A."/>
            <person name="Ortiz-Santana B."/>
            <person name="Ovrebo C."/>
            <person name="Racz N."/>
            <person name="Riley R."/>
            <person name="Savchenko A."/>
            <person name="Shiryaev A."/>
            <person name="Soop K."/>
            <person name="Spirin V."/>
            <person name="Szebenyi C."/>
            <person name="Tomsovsky M."/>
            <person name="Tulloss R.E."/>
            <person name="Uehling J."/>
            <person name="Grigoriev I.V."/>
            <person name="Vagvolgyi C."/>
            <person name="Papp T."/>
            <person name="Martin F.M."/>
            <person name="Miettinen O."/>
            <person name="Hibbett D.S."/>
            <person name="Nagy L.G."/>
        </authorList>
    </citation>
    <scope>NUCLEOTIDE SEQUENCE [LARGE SCALE GENOMIC DNA]</scope>
    <source>
        <strain evidence="9 10">CBS 166.37</strain>
    </source>
</reference>
<evidence type="ECO:0000256" key="7">
    <source>
        <dbReference type="ARBA" id="ARBA00032014"/>
    </source>
</evidence>
<keyword evidence="5 8" id="KW-0804">Transcription</keyword>
<evidence type="ECO:0000256" key="6">
    <source>
        <dbReference type="ARBA" id="ARBA00023242"/>
    </source>
</evidence>
<dbReference type="EMBL" id="ML213591">
    <property type="protein sequence ID" value="TFK43483.1"/>
    <property type="molecule type" value="Genomic_DNA"/>
</dbReference>
<evidence type="ECO:0000256" key="8">
    <source>
        <dbReference type="RuleBase" id="RU364140"/>
    </source>
</evidence>
<evidence type="ECO:0000256" key="2">
    <source>
        <dbReference type="ARBA" id="ARBA00005635"/>
    </source>
</evidence>
<dbReference type="PANTHER" id="PTHR13114:SF7">
    <property type="entry name" value="MEDIATOR OF RNA POLYMERASE II TRANSCRIPTION SUBUNIT 17"/>
    <property type="match status" value="1"/>
</dbReference>
<dbReference type="GO" id="GO:0006357">
    <property type="term" value="P:regulation of transcription by RNA polymerase II"/>
    <property type="evidence" value="ECO:0007669"/>
    <property type="project" value="InterPro"/>
</dbReference>
<keyword evidence="10" id="KW-1185">Reference proteome</keyword>
<evidence type="ECO:0000256" key="3">
    <source>
        <dbReference type="ARBA" id="ARBA00019610"/>
    </source>
</evidence>